<reference evidence="1" key="1">
    <citation type="submission" date="2021-06" db="EMBL/GenBank/DDBJ databases">
        <authorList>
            <person name="Hodson N. C."/>
            <person name="Mongue J. A."/>
            <person name="Jaron S. K."/>
        </authorList>
    </citation>
    <scope>NUCLEOTIDE SEQUENCE</scope>
</reference>
<feature type="non-terminal residue" evidence="1">
    <location>
        <position position="53"/>
    </location>
</feature>
<organism evidence="1 2">
    <name type="scientific">Allacma fusca</name>
    <dbReference type="NCBI Taxonomy" id="39272"/>
    <lineage>
        <taxon>Eukaryota</taxon>
        <taxon>Metazoa</taxon>
        <taxon>Ecdysozoa</taxon>
        <taxon>Arthropoda</taxon>
        <taxon>Hexapoda</taxon>
        <taxon>Collembola</taxon>
        <taxon>Symphypleona</taxon>
        <taxon>Sminthuridae</taxon>
        <taxon>Allacma</taxon>
    </lineage>
</organism>
<comment type="caution">
    <text evidence="1">The sequence shown here is derived from an EMBL/GenBank/DDBJ whole genome shotgun (WGS) entry which is preliminary data.</text>
</comment>
<proteinExistence type="predicted"/>
<protein>
    <submittedName>
        <fullName evidence="1">Uncharacterized protein</fullName>
    </submittedName>
</protein>
<evidence type="ECO:0000313" key="1">
    <source>
        <dbReference type="EMBL" id="CAG7681099.1"/>
    </source>
</evidence>
<dbReference type="Proteomes" id="UP000708208">
    <property type="component" value="Unassembled WGS sequence"/>
</dbReference>
<name>A0A8J2NI16_9HEXA</name>
<dbReference type="AlphaFoldDB" id="A0A8J2NI16"/>
<keyword evidence="2" id="KW-1185">Reference proteome</keyword>
<accession>A0A8J2NI16</accession>
<evidence type="ECO:0000313" key="2">
    <source>
        <dbReference type="Proteomes" id="UP000708208"/>
    </source>
</evidence>
<sequence>MAERRWVTWSKDPVTVMVWNGDILAKVAFTGGPKSLLEIDICNFKFENVKTED</sequence>
<gene>
    <name evidence="1" type="ORF">AFUS01_LOCUS2783</name>
</gene>
<dbReference type="EMBL" id="CAJVCH010016122">
    <property type="protein sequence ID" value="CAG7681099.1"/>
    <property type="molecule type" value="Genomic_DNA"/>
</dbReference>